<keyword evidence="2" id="KW-1185">Reference proteome</keyword>
<reference evidence="1" key="1">
    <citation type="submission" date="2020-07" db="EMBL/GenBank/DDBJ databases">
        <title>Multicomponent nature underlies the extraordinary mechanical properties of spider dragline silk.</title>
        <authorList>
            <person name="Kono N."/>
            <person name="Nakamura H."/>
            <person name="Mori M."/>
            <person name="Yoshida Y."/>
            <person name="Ohtoshi R."/>
            <person name="Malay A.D."/>
            <person name="Moran D.A.P."/>
            <person name="Tomita M."/>
            <person name="Numata K."/>
            <person name="Arakawa K."/>
        </authorList>
    </citation>
    <scope>NUCLEOTIDE SEQUENCE</scope>
</reference>
<feature type="non-terminal residue" evidence="1">
    <location>
        <position position="1"/>
    </location>
</feature>
<proteinExistence type="predicted"/>
<sequence length="44" mass="5093">LDATLWLLIPHNILLLTRKLYKQSLELLKLKKPPEVQPQAVDVC</sequence>
<protein>
    <submittedName>
        <fullName evidence="1">Uncharacterized protein</fullName>
    </submittedName>
</protein>
<evidence type="ECO:0000313" key="2">
    <source>
        <dbReference type="Proteomes" id="UP000887116"/>
    </source>
</evidence>
<dbReference type="Proteomes" id="UP000887116">
    <property type="component" value="Unassembled WGS sequence"/>
</dbReference>
<comment type="caution">
    <text evidence="1">The sequence shown here is derived from an EMBL/GenBank/DDBJ whole genome shotgun (WGS) entry which is preliminary data.</text>
</comment>
<dbReference type="EMBL" id="BMAO01006964">
    <property type="protein sequence ID" value="GFR12794.1"/>
    <property type="molecule type" value="Genomic_DNA"/>
</dbReference>
<name>A0A8X6GYD4_TRICU</name>
<organism evidence="1 2">
    <name type="scientific">Trichonephila clavata</name>
    <name type="common">Joro spider</name>
    <name type="synonym">Nephila clavata</name>
    <dbReference type="NCBI Taxonomy" id="2740835"/>
    <lineage>
        <taxon>Eukaryota</taxon>
        <taxon>Metazoa</taxon>
        <taxon>Ecdysozoa</taxon>
        <taxon>Arthropoda</taxon>
        <taxon>Chelicerata</taxon>
        <taxon>Arachnida</taxon>
        <taxon>Araneae</taxon>
        <taxon>Araneomorphae</taxon>
        <taxon>Entelegynae</taxon>
        <taxon>Araneoidea</taxon>
        <taxon>Nephilidae</taxon>
        <taxon>Trichonephila</taxon>
    </lineage>
</organism>
<evidence type="ECO:0000313" key="1">
    <source>
        <dbReference type="EMBL" id="GFR12794.1"/>
    </source>
</evidence>
<gene>
    <name evidence="1" type="ORF">TNCT_628871</name>
</gene>
<accession>A0A8X6GYD4</accession>
<dbReference type="AlphaFoldDB" id="A0A8X6GYD4"/>